<evidence type="ECO:0000313" key="2">
    <source>
        <dbReference type="Proteomes" id="UP001164746"/>
    </source>
</evidence>
<dbReference type="Proteomes" id="UP001164746">
    <property type="component" value="Chromosome 5"/>
</dbReference>
<evidence type="ECO:0000313" key="1">
    <source>
        <dbReference type="EMBL" id="WAR05726.1"/>
    </source>
</evidence>
<proteinExistence type="predicted"/>
<sequence>MDRIPNLDQLLESEIIDIYKFDWNGINFLEELLGAYIQPKDPWNKALSVKQNILITLRYLATGPIQLNDGDIHGVSQPTVSPILTEVIEVLSSPTLCERNALQFHGIARFPKVIGAIDNTHIHVVSPHEQEDIYVNRKGVHTINV</sequence>
<dbReference type="EMBL" id="CP111016">
    <property type="protein sequence ID" value="WAR05726.1"/>
    <property type="molecule type" value="Genomic_DNA"/>
</dbReference>
<gene>
    <name evidence="1" type="ORF">MAR_021095</name>
</gene>
<protein>
    <submittedName>
        <fullName evidence="1">HARB1-like protein</fullName>
    </submittedName>
</protein>
<organism evidence="1 2">
    <name type="scientific">Mya arenaria</name>
    <name type="common">Soft-shell clam</name>
    <dbReference type="NCBI Taxonomy" id="6604"/>
    <lineage>
        <taxon>Eukaryota</taxon>
        <taxon>Metazoa</taxon>
        <taxon>Spiralia</taxon>
        <taxon>Lophotrochozoa</taxon>
        <taxon>Mollusca</taxon>
        <taxon>Bivalvia</taxon>
        <taxon>Autobranchia</taxon>
        <taxon>Heteroconchia</taxon>
        <taxon>Euheterodonta</taxon>
        <taxon>Imparidentia</taxon>
        <taxon>Neoheterodontei</taxon>
        <taxon>Myida</taxon>
        <taxon>Myoidea</taxon>
        <taxon>Myidae</taxon>
        <taxon>Mya</taxon>
    </lineage>
</organism>
<keyword evidence="2" id="KW-1185">Reference proteome</keyword>
<name>A0ABY7EEY4_MYAAR</name>
<reference evidence="1" key="1">
    <citation type="submission" date="2022-11" db="EMBL/GenBank/DDBJ databases">
        <title>Centuries of genome instability and evolution in soft-shell clam transmissible cancer (bioRxiv).</title>
        <authorList>
            <person name="Hart S.F.M."/>
            <person name="Yonemitsu M.A."/>
            <person name="Giersch R.M."/>
            <person name="Beal B.F."/>
            <person name="Arriagada G."/>
            <person name="Davis B.W."/>
            <person name="Ostrander E.A."/>
            <person name="Goff S.P."/>
            <person name="Metzger M.J."/>
        </authorList>
    </citation>
    <scope>NUCLEOTIDE SEQUENCE</scope>
    <source>
        <strain evidence="1">MELC-2E11</strain>
        <tissue evidence="1">Siphon/mantle</tissue>
    </source>
</reference>
<accession>A0ABY7EEY4</accession>